<dbReference type="FunFam" id="2.130.10.10:FF:003648">
    <property type="entry name" value="Uncharacterized protein"/>
    <property type="match status" value="1"/>
</dbReference>
<dbReference type="SMART" id="SM00028">
    <property type="entry name" value="TPR"/>
    <property type="match status" value="13"/>
</dbReference>
<comment type="subcellular location">
    <subcellularLocation>
        <location evidence="1">Nucleus</location>
    </subcellularLocation>
</comment>
<dbReference type="InterPro" id="IPR011990">
    <property type="entry name" value="TPR-like_helical_dom_sf"/>
</dbReference>
<dbReference type="SMART" id="SM00667">
    <property type="entry name" value="LisH"/>
    <property type="match status" value="1"/>
</dbReference>
<dbReference type="InterPro" id="IPR016024">
    <property type="entry name" value="ARM-type_fold"/>
</dbReference>
<dbReference type="Pfam" id="PF13414">
    <property type="entry name" value="TPR_11"/>
    <property type="match status" value="1"/>
</dbReference>
<feature type="repeat" description="TPR" evidence="8">
    <location>
        <begin position="1775"/>
        <end position="1808"/>
    </location>
</feature>
<dbReference type="GO" id="GO:0005634">
    <property type="term" value="C:nucleus"/>
    <property type="evidence" value="ECO:0007669"/>
    <property type="project" value="UniProtKB-SubCell"/>
</dbReference>
<dbReference type="Gene3D" id="2.130.10.10">
    <property type="entry name" value="YVTN repeat-like/Quinoprotein amine dehydrogenase"/>
    <property type="match status" value="1"/>
</dbReference>
<comment type="similarity">
    <text evidence="3">Belongs to the VPRBP/DCAF1 family.</text>
</comment>
<dbReference type="InterPro" id="IPR015943">
    <property type="entry name" value="WD40/YVTN_repeat-like_dom_sf"/>
</dbReference>
<evidence type="ECO:0000256" key="3">
    <source>
        <dbReference type="ARBA" id="ARBA00008845"/>
    </source>
</evidence>
<dbReference type="SUPFAM" id="SSF48371">
    <property type="entry name" value="ARM repeat"/>
    <property type="match status" value="1"/>
</dbReference>
<feature type="compositionally biased region" description="Polar residues" evidence="9">
    <location>
        <begin position="761"/>
        <end position="770"/>
    </location>
</feature>
<accession>A0A6G0LG48</accession>
<evidence type="ECO:0000313" key="10">
    <source>
        <dbReference type="EMBL" id="KAE9118834.1"/>
    </source>
</evidence>
<reference evidence="10 11" key="1">
    <citation type="submission" date="2018-09" db="EMBL/GenBank/DDBJ databases">
        <title>Genomic investigation of the strawberry pathogen Phytophthora fragariae indicates pathogenicity is determined by transcriptional variation in three key races.</title>
        <authorList>
            <person name="Adams T.M."/>
            <person name="Armitage A.D."/>
            <person name="Sobczyk M.K."/>
            <person name="Bates H.J."/>
            <person name="Dunwell J.M."/>
            <person name="Nellist C.F."/>
            <person name="Harrison R.J."/>
        </authorList>
    </citation>
    <scope>NUCLEOTIDE SEQUENCE [LARGE SCALE GENOMIC DNA]</scope>
    <source>
        <strain evidence="10 11">ONT-3</strain>
    </source>
</reference>
<dbReference type="UniPathway" id="UPA00143"/>
<feature type="repeat" description="TPR" evidence="8">
    <location>
        <begin position="2267"/>
        <end position="2300"/>
    </location>
</feature>
<feature type="region of interest" description="Disordered" evidence="9">
    <location>
        <begin position="219"/>
        <end position="263"/>
    </location>
</feature>
<dbReference type="InterPro" id="IPR033270">
    <property type="entry name" value="VPRBP/DCAF1"/>
</dbReference>
<feature type="region of interest" description="Disordered" evidence="9">
    <location>
        <begin position="972"/>
        <end position="1027"/>
    </location>
</feature>
<dbReference type="PANTHER" id="PTHR13129:SF4">
    <property type="entry name" value="DDB1- AND CUL4-ASSOCIATED FACTOR 1"/>
    <property type="match status" value="1"/>
</dbReference>
<keyword evidence="7" id="KW-0539">Nucleus</keyword>
<dbReference type="PROSITE" id="PS50293">
    <property type="entry name" value="TPR_REGION"/>
    <property type="match status" value="8"/>
</dbReference>
<dbReference type="InterPro" id="IPR013105">
    <property type="entry name" value="TPR_2"/>
</dbReference>
<dbReference type="SUPFAM" id="SSF50998">
    <property type="entry name" value="Quinoprotein alcohol dehydrogenase-like"/>
    <property type="match status" value="1"/>
</dbReference>
<feature type="repeat" description="TPR" evidence="8">
    <location>
        <begin position="2063"/>
        <end position="2096"/>
    </location>
</feature>
<dbReference type="Proteomes" id="UP000488956">
    <property type="component" value="Unassembled WGS sequence"/>
</dbReference>
<feature type="repeat" description="TPR" evidence="8">
    <location>
        <begin position="1995"/>
        <end position="2028"/>
    </location>
</feature>
<feature type="repeat" description="TPR" evidence="8">
    <location>
        <begin position="2029"/>
        <end position="2062"/>
    </location>
</feature>
<dbReference type="PROSITE" id="PS50005">
    <property type="entry name" value="TPR"/>
    <property type="match status" value="11"/>
</dbReference>
<evidence type="ECO:0000313" key="11">
    <source>
        <dbReference type="Proteomes" id="UP000488956"/>
    </source>
</evidence>
<feature type="compositionally biased region" description="Polar residues" evidence="9">
    <location>
        <begin position="975"/>
        <end position="1004"/>
    </location>
</feature>
<evidence type="ECO:0000256" key="4">
    <source>
        <dbReference type="ARBA" id="ARBA00022737"/>
    </source>
</evidence>
<evidence type="ECO:0000256" key="2">
    <source>
        <dbReference type="ARBA" id="ARBA00004906"/>
    </source>
</evidence>
<dbReference type="GO" id="GO:0080008">
    <property type="term" value="C:Cul4-RING E3 ubiquitin ligase complex"/>
    <property type="evidence" value="ECO:0007669"/>
    <property type="project" value="TreeGrafter"/>
</dbReference>
<evidence type="ECO:0000256" key="1">
    <source>
        <dbReference type="ARBA" id="ARBA00004123"/>
    </source>
</evidence>
<feature type="repeat" description="TPR" evidence="8">
    <location>
        <begin position="2131"/>
        <end position="2164"/>
    </location>
</feature>
<feature type="repeat" description="TPR" evidence="8">
    <location>
        <begin position="2233"/>
        <end position="2266"/>
    </location>
</feature>
<dbReference type="Pfam" id="PF13432">
    <property type="entry name" value="TPR_16"/>
    <property type="match status" value="2"/>
</dbReference>
<name>A0A6G0LG48_9STRA</name>
<keyword evidence="5" id="KW-0833">Ubl conjugation pathway</keyword>
<evidence type="ECO:0008006" key="12">
    <source>
        <dbReference type="Google" id="ProtNLM"/>
    </source>
</evidence>
<feature type="region of interest" description="Disordered" evidence="9">
    <location>
        <begin position="753"/>
        <end position="781"/>
    </location>
</feature>
<dbReference type="Gene3D" id="1.25.40.10">
    <property type="entry name" value="Tetratricopeptide repeat domain"/>
    <property type="match status" value="6"/>
</dbReference>
<evidence type="ECO:0000256" key="8">
    <source>
        <dbReference type="PROSITE-ProRule" id="PRU00339"/>
    </source>
</evidence>
<comment type="caution">
    <text evidence="10">The sequence shown here is derived from an EMBL/GenBank/DDBJ whole genome shotgun (WGS) entry which is preliminary data.</text>
</comment>
<evidence type="ECO:0000256" key="9">
    <source>
        <dbReference type="SAM" id="MobiDB-lite"/>
    </source>
</evidence>
<feature type="repeat" description="TPR" evidence="8">
    <location>
        <begin position="2199"/>
        <end position="2232"/>
    </location>
</feature>
<protein>
    <recommendedName>
        <fullName evidence="12">LisH domain-containing protein</fullName>
    </recommendedName>
</protein>
<dbReference type="Pfam" id="PF07719">
    <property type="entry name" value="TPR_2"/>
    <property type="match status" value="1"/>
</dbReference>
<evidence type="ECO:0000256" key="7">
    <source>
        <dbReference type="ARBA" id="ARBA00023242"/>
    </source>
</evidence>
<organism evidence="10 11">
    <name type="scientific">Phytophthora fragariae</name>
    <dbReference type="NCBI Taxonomy" id="53985"/>
    <lineage>
        <taxon>Eukaryota</taxon>
        <taxon>Sar</taxon>
        <taxon>Stramenopiles</taxon>
        <taxon>Oomycota</taxon>
        <taxon>Peronosporomycetes</taxon>
        <taxon>Peronosporales</taxon>
        <taxon>Peronosporaceae</taxon>
        <taxon>Phytophthora</taxon>
    </lineage>
</organism>
<dbReference type="InterPro" id="IPR011047">
    <property type="entry name" value="Quinoprotein_ADH-like_sf"/>
</dbReference>
<dbReference type="InterPro" id="IPR019734">
    <property type="entry name" value="TPR_rpt"/>
</dbReference>
<dbReference type="InterPro" id="IPR006594">
    <property type="entry name" value="LisH"/>
</dbReference>
<proteinExistence type="inferred from homology"/>
<evidence type="ECO:0000256" key="6">
    <source>
        <dbReference type="ARBA" id="ARBA00022803"/>
    </source>
</evidence>
<dbReference type="Pfam" id="PF08513">
    <property type="entry name" value="LisH"/>
    <property type="match status" value="1"/>
</dbReference>
<dbReference type="SUPFAM" id="SSF48452">
    <property type="entry name" value="TPR-like"/>
    <property type="match status" value="2"/>
</dbReference>
<sequence>MASPSPSPRSHRETLVVSAEELLHPLEARVFQLSQELTQTDPQVPALSDDEVITKLNMIAETLEEVETNFRKERSSPYRRDGHLIGNLLQVLEQNEDFYPMLEGKLSDLSMNRVKAATCRLLLATVPVNSRAIVRMLDDDEEMLERVCGFATDADPGLRCYATGLLSVGLRDRSVADTVVNNDTPVKLLKRARMYATKLEKERQQAVKFIQDHLRLASSRHKKTAGGGGNTSTKASTPQRSLKRKHSDIANRTPAHGNDHGEITDATASMETEEEEEEPAATVTMQQSWPISGGDEDVLGAFEDGSIVMPSPEHHEEDFKRLVMLELLYTLDCLGSMGEYLEIFAPALKEDIIGTVITFLHSKNPAVISHTMTLTSHFLAHKKFSFSLAEAGGVDLLFTVFKSQQAAGQVGLLDRSLSMCLHGFASSSAVIERLVVMNPDNMLSVAFTLLSSPNDRARQNAVVFFSLTLGFKVILDYFEKHNGLYTILNIIRVGNHPKSAAQRQLAQDACLCLRQYVRMHMALVTHRLRRKLAQLNHPSNRQSNIAPVLTTATVASRIPARVPKINWSKAIDLDDKTHEQNMVFYEKYRFSASSGNSNNSWSAATGPGGGMWPPAAKLSHLRGILVLLEVVAMMCSVMQNTDPDANSSTTRIWTGERAQFCLDSLRVLTLVVPTLASEVCSTEVSLDEGSTSKQLGMAILLEIAMSSNPRDSELVRDALRVFCNCVSPPHHEDCWQHPYKDIRQYTLTARSMRTKKDDQAQRSNSETAEQGPNAATPDTCSNCCSKAKDDKMLRPVRKLARERNAIKVCVYLLRYKSSVQNADSIRLLATRALLGLSRDRHISQILEKMQVGQLLSDMIRSDPVLEENADIHVRFRESALDLISHVTHRASNVVINEATDPTVRKIEKASIVANTKITYDENELLRLIHDHLVTKGLHHAASALVDEAKIDVEKRRKVSLAGDAQPFRTEASLVNGGTLSSSQMGSTPLEKQTVTDQEVPSSVASRRESGYLSGDDTPSPKKMKRVSSLGSIVPELTKIQVAESTQGSRLSVKISRPVDGKVKASTPSTPYCQSKKRMRQAFSRPHLFQDNSCKQSVTSPRLVSDTSCSDALQKLPINTRWSSSGEATSVAASSKLDDIITHYLREQHRQCANPVTTVPPFKLLGKGSLHRCPDPPANISSNLSICSRLLRRSRKGYRAGSHAFSTYYADAGIDRYVFSRYRPYRTVGAHVGSFAWGGVSVARFFGKDQQDMLIANHDGELRQFNIGSDEVVEEWTCHSPSSAIVDLETNESTSIGAQSRLILTGAIALSELAVNEIGLWEANDMSALVERWRFKGGLRPQFNHYGDRIVALDARPIDEEDELDGPGITVKGAVVLDIATGDVLCDLKDAMRSNDYGAETNCCFSPCDGTILTDGMLWDARIPTRALYKFDKLSNVGCGFFHPNGNEVIVNSAVWDLRTYRLLRMVPALDKCTIKFNPSGSVLFAYYPYAGGDYLERRKSKLKSWFRVLDSRDYKDITTIDLGRPVFDISLNTNGTLLSVVEGRYLDAGDVDDDDSICRLYDVGRKRPAEDDSDAEDGGDDSDTLDDDEYDDENSSDEDENMDEEEDDTDEDEEEMFDSDSQEAEGTEDEEGSDDGDDDEDAAAHILAIEDDSGDEDATKTTLKKTSRSVTTEAAPNLSGPEVDAETSGDKPVLLKRKDFLGKEEAAQSHPNRTYYYRQSTDLQHVIDTSTSHLVREPKDVKVLLARGQALFKQANYEQTIRDLTEVVTLDSMNASAFYTRGLAYSKLDKVELAIRDFSRTLQINPDHVNAAYARASCYNSQGDFVRAIDDYNFALLKDKKLKLQQKHQQELHRSATLTRQQLQRQKQEQDENASNAFVFSQRLKKTNLNLQKAALGSVQEGDNNADGDPREEKTTAALGFSSFAGSHSRAFSKAGATADSHLLPTPRRAILLPPSPALSSFPLSDRRRSLPAAQLASKTTATSTSVTVSAREEAEVHHARGFQYRQEGNFQAAADEYSRAIKLNPQHFKAYFNRGFVFDKMRRFDAAVEDYTQALKMDPHNAFALYNRGISLDRSGDYQGALADFTRAIELLPTNADFYHNRGFCHRKQGNFELAIADYSRAIEFNPEHFKSLYNRAYSYDKLGRYEEAVQDYTAALRVEPENANAYHNRGSTYDKMKDTTWAVADFDRAITLQPRSVSSYNSRGLCYDQLGRHEEALQDFAQALALDPRSAVFYHNRGYCLRNMGRFEEAVHDYSAALALEPRNVAAYNNRGYALRKLRRYKEAVADYTTALTIDPQNTRTLSNRAYSLAKMQRFEEAIADYTQVLALDPQNSYSRHNRAILTAKLKGGDVDERDLK</sequence>
<feature type="compositionally biased region" description="Polar residues" evidence="9">
    <location>
        <begin position="231"/>
        <end position="240"/>
    </location>
</feature>
<dbReference type="PANTHER" id="PTHR13129">
    <property type="entry name" value="VPRBP PROTEIN-RELATED"/>
    <property type="match status" value="1"/>
</dbReference>
<feature type="compositionally biased region" description="Acidic residues" evidence="9">
    <location>
        <begin position="1571"/>
        <end position="1641"/>
    </location>
</feature>
<gene>
    <name evidence="10" type="ORF">PF010_g8074</name>
</gene>
<dbReference type="EMBL" id="QXFX01000358">
    <property type="protein sequence ID" value="KAE9118834.1"/>
    <property type="molecule type" value="Genomic_DNA"/>
</dbReference>
<dbReference type="PROSITE" id="PS50896">
    <property type="entry name" value="LISH"/>
    <property type="match status" value="1"/>
</dbReference>
<feature type="repeat" description="TPR" evidence="8">
    <location>
        <begin position="2097"/>
        <end position="2130"/>
    </location>
</feature>
<dbReference type="Pfam" id="PF00515">
    <property type="entry name" value="TPR_1"/>
    <property type="match status" value="5"/>
</dbReference>
<feature type="repeat" description="TPR" evidence="8">
    <location>
        <begin position="2165"/>
        <end position="2198"/>
    </location>
</feature>
<keyword evidence="6 8" id="KW-0802">TPR repeat</keyword>
<keyword evidence="4" id="KW-0677">Repeat</keyword>
<evidence type="ECO:0000256" key="5">
    <source>
        <dbReference type="ARBA" id="ARBA00022786"/>
    </source>
</evidence>
<dbReference type="GO" id="GO:0016567">
    <property type="term" value="P:protein ubiquitination"/>
    <property type="evidence" value="ECO:0007669"/>
    <property type="project" value="UniProtKB-UniPathway"/>
</dbReference>
<feature type="region of interest" description="Disordered" evidence="9">
    <location>
        <begin position="1567"/>
        <end position="1689"/>
    </location>
</feature>
<comment type="pathway">
    <text evidence="2">Protein modification; protein ubiquitination.</text>
</comment>
<feature type="repeat" description="TPR" evidence="8">
    <location>
        <begin position="2301"/>
        <end position="2334"/>
    </location>
</feature>